<dbReference type="InterPro" id="IPR036291">
    <property type="entry name" value="NAD(P)-bd_dom_sf"/>
</dbReference>
<dbReference type="CDD" id="cd05227">
    <property type="entry name" value="AR_SDR_e"/>
    <property type="match status" value="1"/>
</dbReference>
<dbReference type="Proteomes" id="UP000672032">
    <property type="component" value="Chromosome 4"/>
</dbReference>
<dbReference type="Pfam" id="PF01370">
    <property type="entry name" value="Epimerase"/>
    <property type="match status" value="1"/>
</dbReference>
<sequence length="340" mass="37307">MHVLLTGGSGFIAAHILDILLSRGHTVITTVRSQQKIDAIKAAHPDVPSSKLDFYIVEDIAKENAFDECVKSVGAGLEAVLHTASPFHYSVTDTKQDLLDPAIIGTTSILHAIKKYAPSVKRVVVTSSFAAVINPAKGYWPEHTYSEADWNPITLEDAPKNPINGYRASKTFAEKAAWKFVEEEKPNFTLSTMNPPLVLGPIVHCLNSLDALNTSNQRIRDFLQGRCKDAIPDTGTYIWVDVRDLALAHIKAIEVPEAAGKRFFITEGYFSNQEICQIIRKHFPEYEEELPGKDAKGGGYPEGGIFKFDNSRAVGVLGLKFRGLEESVVDTVKSLKGVGV</sequence>
<dbReference type="AlphaFoldDB" id="A0A8A3PGE7"/>
<dbReference type="SUPFAM" id="SSF51735">
    <property type="entry name" value="NAD(P)-binding Rossmann-fold domains"/>
    <property type="match status" value="1"/>
</dbReference>
<evidence type="ECO:0000313" key="4">
    <source>
        <dbReference type="EMBL" id="QSZ34129.1"/>
    </source>
</evidence>
<evidence type="ECO:0000259" key="3">
    <source>
        <dbReference type="Pfam" id="PF01370"/>
    </source>
</evidence>
<dbReference type="PANTHER" id="PTHR10366:SF564">
    <property type="entry name" value="STEROL-4-ALPHA-CARBOXYLATE 3-DEHYDROGENASE, DECARBOXYLATING"/>
    <property type="match status" value="1"/>
</dbReference>
<gene>
    <name evidence="4" type="ORF">DSL72_005717</name>
</gene>
<evidence type="ECO:0000256" key="2">
    <source>
        <dbReference type="ARBA" id="ARBA00023445"/>
    </source>
</evidence>
<feature type="domain" description="NAD-dependent epimerase/dehydratase" evidence="3">
    <location>
        <begin position="3"/>
        <end position="260"/>
    </location>
</feature>
<name>A0A8A3PGE7_9HELO</name>
<dbReference type="InterPro" id="IPR001509">
    <property type="entry name" value="Epimerase_deHydtase"/>
</dbReference>
<reference evidence="4" key="1">
    <citation type="submission" date="2020-10" db="EMBL/GenBank/DDBJ databases">
        <title>Genome Sequence of Monilinia vaccinii-corymbosi Sheds Light on Mummy Berry Disease Infection of Blueberry and Mating Type.</title>
        <authorList>
            <person name="Yow A.G."/>
            <person name="Zhang Y."/>
            <person name="Bansal K."/>
            <person name="Eacker S.M."/>
            <person name="Sullivan S."/>
            <person name="Liachko I."/>
            <person name="Cubeta M.A."/>
            <person name="Rollins J.A."/>
            <person name="Ashrafi H."/>
        </authorList>
    </citation>
    <scope>NUCLEOTIDE SEQUENCE</scope>
    <source>
        <strain evidence="4">RL-1</strain>
    </source>
</reference>
<accession>A0A8A3PGE7</accession>
<dbReference type="InterPro" id="IPR050425">
    <property type="entry name" value="NAD(P)_dehydrat-like"/>
</dbReference>
<dbReference type="EMBL" id="CP063408">
    <property type="protein sequence ID" value="QSZ34129.1"/>
    <property type="molecule type" value="Genomic_DNA"/>
</dbReference>
<dbReference type="PANTHER" id="PTHR10366">
    <property type="entry name" value="NAD DEPENDENT EPIMERASE/DEHYDRATASE"/>
    <property type="match status" value="1"/>
</dbReference>
<keyword evidence="5" id="KW-1185">Reference proteome</keyword>
<dbReference type="OrthoDB" id="2735536at2759"/>
<keyword evidence="1" id="KW-0560">Oxidoreductase</keyword>
<protein>
    <recommendedName>
        <fullName evidence="3">NAD-dependent epimerase/dehydratase domain-containing protein</fullName>
    </recommendedName>
</protein>
<proteinExistence type="inferred from homology"/>
<dbReference type="Gene3D" id="3.40.50.720">
    <property type="entry name" value="NAD(P)-binding Rossmann-like Domain"/>
    <property type="match status" value="1"/>
</dbReference>
<dbReference type="GO" id="GO:0016616">
    <property type="term" value="F:oxidoreductase activity, acting on the CH-OH group of donors, NAD or NADP as acceptor"/>
    <property type="evidence" value="ECO:0007669"/>
    <property type="project" value="TreeGrafter"/>
</dbReference>
<dbReference type="FunFam" id="3.40.50.720:FF:000191">
    <property type="entry name" value="Methylglyoxal reductase (NADPH-dependent)"/>
    <property type="match status" value="1"/>
</dbReference>
<evidence type="ECO:0000256" key="1">
    <source>
        <dbReference type="ARBA" id="ARBA00023002"/>
    </source>
</evidence>
<evidence type="ECO:0000313" key="5">
    <source>
        <dbReference type="Proteomes" id="UP000672032"/>
    </source>
</evidence>
<comment type="similarity">
    <text evidence="2">Belongs to the NAD(P)-dependent epimerase/dehydratase family. Dihydroflavonol-4-reductase subfamily.</text>
</comment>
<organism evidence="4 5">
    <name type="scientific">Monilinia vaccinii-corymbosi</name>
    <dbReference type="NCBI Taxonomy" id="61207"/>
    <lineage>
        <taxon>Eukaryota</taxon>
        <taxon>Fungi</taxon>
        <taxon>Dikarya</taxon>
        <taxon>Ascomycota</taxon>
        <taxon>Pezizomycotina</taxon>
        <taxon>Leotiomycetes</taxon>
        <taxon>Helotiales</taxon>
        <taxon>Sclerotiniaceae</taxon>
        <taxon>Monilinia</taxon>
    </lineage>
</organism>